<feature type="domain" description="Peptidase M10 serralysin C-terminal" evidence="6">
    <location>
        <begin position="542"/>
        <end position="680"/>
    </location>
</feature>
<dbReference type="PROSITE" id="PS00330">
    <property type="entry name" value="HEMOLYSIN_CALCIUM"/>
    <property type="match status" value="2"/>
</dbReference>
<dbReference type="PANTHER" id="PTHR24104">
    <property type="entry name" value="E3 UBIQUITIN-PROTEIN LIGASE NHLRC1-RELATED"/>
    <property type="match status" value="1"/>
</dbReference>
<dbReference type="Pfam" id="PF17164">
    <property type="entry name" value="DUF5122"/>
    <property type="match status" value="4"/>
</dbReference>
<dbReference type="Gene3D" id="2.150.10.10">
    <property type="entry name" value="Serralysin-like metalloprotease, C-terminal"/>
    <property type="match status" value="2"/>
</dbReference>
<dbReference type="InterPro" id="IPR001343">
    <property type="entry name" value="Hemolysn_Ca-bd"/>
</dbReference>
<reference evidence="7 8" key="1">
    <citation type="submission" date="2020-03" db="EMBL/GenBank/DDBJ databases">
        <authorList>
            <person name="Wang L."/>
            <person name="He N."/>
            <person name="Li Y."/>
            <person name="Fang Y."/>
            <person name="Zhang F."/>
        </authorList>
    </citation>
    <scope>NUCLEOTIDE SEQUENCE [LARGE SCALE GENOMIC DNA]</scope>
    <source>
        <strain evidence="8">hsmgli-8</strain>
    </source>
</reference>
<dbReference type="Proteomes" id="UP000746535">
    <property type="component" value="Unassembled WGS sequence"/>
</dbReference>
<evidence type="ECO:0000256" key="1">
    <source>
        <dbReference type="ARBA" id="ARBA00001913"/>
    </source>
</evidence>
<dbReference type="Pfam" id="PF00353">
    <property type="entry name" value="HemolysinCabind"/>
    <property type="match status" value="1"/>
</dbReference>
<sequence length="711" mass="74569">MASTYNTTTDTHTVRTSPGSVVVDVNALTDTARSMTLLPDGKMLLAGFSQHNYVGYSGAPGDESYGTRSDRTVVRLNADGSLDTTFGNSGIAVLPANLDREDATFIMAAQADGKVLFADHTSAGYTVQRFNLDGSLDSSFGTNGALVLKLDYYPEGTALDVNPDGTFYISTRGEHETELFKSSEDGQLVDSFGDQGRQALNPTGDYENGNITTAVQADGSVVIGSWLYVGGYDVPGSTISVPGDPVYSLQRLNPDGTVDTRFAGNGTLQFNPALGLNYYSDVAVQADGKIIVAGEGTNHAGTILRLNTDGSFDTTFGDNGITTFAPIPEATGYAHSNGASAVSVQPDGKIVVTGTSSLNVNGAFSAVRLNADGSLDTTFGSQDGTAHLDGSNGQNTLLGLNTAEVIHGLAGDDLLQGNGGRDVLAGGAGADIFRYAQVSDSFRTATQNSSDRIVDFDPSQDRIDLTKLGFTGIGDGHNGTLAVVENTEGTRTYLKSYDANGDEQRFELALDGDLAARLTSTQLVFTTPTVDGTDKGDVITGSAFSEVIRGLGGNDTINGGLGSDVIIGGAGADRLNGGDDLSVQLFNGKHENDDTFLYTAASDSYRTDTKSMVDLIIDFADYSDKIDVSALGYTGFGDGTDHTLKVVYNQALDRTYLKDMDADAQGHRFEIAMTGDWSQELDNSNMVFAPAHEEVKLVGVAADTSHDGTVG</sequence>
<keyword evidence="3" id="KW-0964">Secreted</keyword>
<keyword evidence="8" id="KW-1185">Reference proteome</keyword>
<dbReference type="RefSeq" id="WP_168083737.1">
    <property type="nucleotide sequence ID" value="NZ_JAAVJI010000004.1"/>
</dbReference>
<dbReference type="SUPFAM" id="SSF63829">
    <property type="entry name" value="Calcium-dependent phosphotriesterase"/>
    <property type="match status" value="1"/>
</dbReference>
<dbReference type="Gene3D" id="2.80.10.50">
    <property type="match status" value="2"/>
</dbReference>
<protein>
    <submittedName>
        <fullName evidence="7">Calcium-binding protein</fullName>
    </submittedName>
</protein>
<comment type="subcellular location">
    <subcellularLocation>
        <location evidence="2">Secreted</location>
    </subcellularLocation>
</comment>
<evidence type="ECO:0000259" key="6">
    <source>
        <dbReference type="Pfam" id="PF08548"/>
    </source>
</evidence>
<gene>
    <name evidence="7" type="ORF">HBH25_09860</name>
</gene>
<evidence type="ECO:0000313" key="7">
    <source>
        <dbReference type="EMBL" id="NJP01170.1"/>
    </source>
</evidence>
<evidence type="ECO:0000256" key="4">
    <source>
        <dbReference type="ARBA" id="ARBA00022737"/>
    </source>
</evidence>
<evidence type="ECO:0000256" key="2">
    <source>
        <dbReference type="ARBA" id="ARBA00004613"/>
    </source>
</evidence>
<dbReference type="InterPro" id="IPR013858">
    <property type="entry name" value="Peptidase_M10B_C"/>
</dbReference>
<dbReference type="PANTHER" id="PTHR24104:SF25">
    <property type="entry name" value="PROTEIN LIN-41"/>
    <property type="match status" value="1"/>
</dbReference>
<dbReference type="Pfam" id="PF08548">
    <property type="entry name" value="Peptidase_M10_C"/>
    <property type="match status" value="2"/>
</dbReference>
<evidence type="ECO:0000313" key="8">
    <source>
        <dbReference type="Proteomes" id="UP000746535"/>
    </source>
</evidence>
<accession>A0ABX0YCQ8</accession>
<dbReference type="InterPro" id="IPR018511">
    <property type="entry name" value="Hemolysin-typ_Ca-bd_CS"/>
</dbReference>
<proteinExistence type="predicted"/>
<dbReference type="PRINTS" id="PR00313">
    <property type="entry name" value="CABNDNGRPT"/>
</dbReference>
<comment type="caution">
    <text evidence="7">The sequence shown here is derived from an EMBL/GenBank/DDBJ whole genome shotgun (WGS) entry which is preliminary data.</text>
</comment>
<dbReference type="SUPFAM" id="SSF51120">
    <property type="entry name" value="beta-Roll"/>
    <property type="match status" value="2"/>
</dbReference>
<name>A0ABX0YCQ8_9PSED</name>
<organism evidence="7 8">
    <name type="scientific">Pseudomonas quercus</name>
    <dbReference type="NCBI Taxonomy" id="2722792"/>
    <lineage>
        <taxon>Bacteria</taxon>
        <taxon>Pseudomonadati</taxon>
        <taxon>Pseudomonadota</taxon>
        <taxon>Gammaproteobacteria</taxon>
        <taxon>Pseudomonadales</taxon>
        <taxon>Pseudomonadaceae</taxon>
        <taxon>Pseudomonas</taxon>
    </lineage>
</organism>
<comment type="cofactor">
    <cofactor evidence="1">
        <name>Ca(2+)</name>
        <dbReference type="ChEBI" id="CHEBI:29108"/>
    </cofactor>
</comment>
<dbReference type="NCBIfam" id="TIGR02608">
    <property type="entry name" value="delta_60_rpt"/>
    <property type="match status" value="5"/>
</dbReference>
<dbReference type="InterPro" id="IPR013431">
    <property type="entry name" value="Delta_60_rpt"/>
</dbReference>
<evidence type="ECO:0000256" key="3">
    <source>
        <dbReference type="ARBA" id="ARBA00022525"/>
    </source>
</evidence>
<feature type="domain" description="Peptidase M10 serralysin C-terminal" evidence="6">
    <location>
        <begin position="416"/>
        <end position="513"/>
    </location>
</feature>
<keyword evidence="5" id="KW-0106">Calcium</keyword>
<dbReference type="InterPro" id="IPR011049">
    <property type="entry name" value="Serralysin-like_metalloprot_C"/>
</dbReference>
<keyword evidence="4" id="KW-0677">Repeat</keyword>
<dbReference type="EMBL" id="JAAVJI010000004">
    <property type="protein sequence ID" value="NJP01170.1"/>
    <property type="molecule type" value="Genomic_DNA"/>
</dbReference>
<dbReference type="InterPro" id="IPR050952">
    <property type="entry name" value="TRIM-NHL_E3_ligases"/>
</dbReference>
<evidence type="ECO:0000256" key="5">
    <source>
        <dbReference type="ARBA" id="ARBA00022837"/>
    </source>
</evidence>